<gene>
    <name evidence="1" type="ORF">BC938DRAFT_473825</name>
</gene>
<dbReference type="Proteomes" id="UP000274822">
    <property type="component" value="Unassembled WGS sequence"/>
</dbReference>
<accession>A0A433Q3A1</accession>
<feature type="non-terminal residue" evidence="1">
    <location>
        <position position="46"/>
    </location>
</feature>
<evidence type="ECO:0008006" key="3">
    <source>
        <dbReference type="Google" id="ProtNLM"/>
    </source>
</evidence>
<dbReference type="AlphaFoldDB" id="A0A433Q3A1"/>
<dbReference type="Gene3D" id="3.30.230.40">
    <property type="entry name" value="Imidazole glycerol phosphate dehydratase, domain 1"/>
    <property type="match status" value="1"/>
</dbReference>
<evidence type="ECO:0000313" key="2">
    <source>
        <dbReference type="Proteomes" id="UP000274822"/>
    </source>
</evidence>
<keyword evidence="2" id="KW-1185">Reference proteome</keyword>
<reference evidence="1 2" key="1">
    <citation type="journal article" date="2018" name="New Phytol.">
        <title>Phylogenomics of Endogonaceae and evolution of mycorrhizas within Mucoromycota.</title>
        <authorList>
            <person name="Chang Y."/>
            <person name="Desiro A."/>
            <person name="Na H."/>
            <person name="Sandor L."/>
            <person name="Lipzen A."/>
            <person name="Clum A."/>
            <person name="Barry K."/>
            <person name="Grigoriev I.V."/>
            <person name="Martin F.M."/>
            <person name="Stajich J.E."/>
            <person name="Smith M.E."/>
            <person name="Bonito G."/>
            <person name="Spatafora J.W."/>
        </authorList>
    </citation>
    <scope>NUCLEOTIDE SEQUENCE [LARGE SCALE GENOMIC DNA]</scope>
    <source>
        <strain evidence="1 2">AD002</strain>
    </source>
</reference>
<evidence type="ECO:0000313" key="1">
    <source>
        <dbReference type="EMBL" id="RUS24289.1"/>
    </source>
</evidence>
<dbReference type="InterPro" id="IPR038494">
    <property type="entry name" value="IGPD_sf"/>
</dbReference>
<dbReference type="SUPFAM" id="SSF54211">
    <property type="entry name" value="Ribosomal protein S5 domain 2-like"/>
    <property type="match status" value="1"/>
</dbReference>
<dbReference type="EMBL" id="RBNJ01016532">
    <property type="protein sequence ID" value="RUS24289.1"/>
    <property type="molecule type" value="Genomic_DNA"/>
</dbReference>
<comment type="caution">
    <text evidence="1">The sequence shown here is derived from an EMBL/GenBank/DDBJ whole genome shotgun (WGS) entry which is preliminary data.</text>
</comment>
<sequence length="46" mass="5013">MADSTTVRTATIIRKTNETDISLSLTLDSAFNQDITINTGIGFLDH</sequence>
<protein>
    <recommendedName>
        <fullName evidence="3">Imidazoleglycerol-phosphate dehydratase</fullName>
    </recommendedName>
</protein>
<dbReference type="InterPro" id="IPR020568">
    <property type="entry name" value="Ribosomal_Su5_D2-typ_SF"/>
</dbReference>
<name>A0A433Q3A1_9FUNG</name>
<proteinExistence type="predicted"/>
<organism evidence="1 2">
    <name type="scientific">Jimgerdemannia flammicorona</name>
    <dbReference type="NCBI Taxonomy" id="994334"/>
    <lineage>
        <taxon>Eukaryota</taxon>
        <taxon>Fungi</taxon>
        <taxon>Fungi incertae sedis</taxon>
        <taxon>Mucoromycota</taxon>
        <taxon>Mucoromycotina</taxon>
        <taxon>Endogonomycetes</taxon>
        <taxon>Endogonales</taxon>
        <taxon>Endogonaceae</taxon>
        <taxon>Jimgerdemannia</taxon>
    </lineage>
</organism>